<organism evidence="1 2">
    <name type="scientific">Vibrio zhanjiangensis</name>
    <dbReference type="NCBI Taxonomy" id="1046128"/>
    <lineage>
        <taxon>Bacteria</taxon>
        <taxon>Pseudomonadati</taxon>
        <taxon>Pseudomonadota</taxon>
        <taxon>Gammaproteobacteria</taxon>
        <taxon>Vibrionales</taxon>
        <taxon>Vibrionaceae</taxon>
        <taxon>Vibrio</taxon>
    </lineage>
</organism>
<proteinExistence type="predicted"/>
<keyword evidence="2" id="KW-1185">Reference proteome</keyword>
<dbReference type="EMBL" id="BSPW01000024">
    <property type="protein sequence ID" value="GLT17530.1"/>
    <property type="molecule type" value="Genomic_DNA"/>
</dbReference>
<name>A0ABQ6EWH7_9VIBR</name>
<gene>
    <name evidence="1" type="ORF">GCM10007938_13080</name>
</gene>
<protein>
    <submittedName>
        <fullName evidence="1">Uncharacterized protein</fullName>
    </submittedName>
</protein>
<evidence type="ECO:0000313" key="1">
    <source>
        <dbReference type="EMBL" id="GLT17530.1"/>
    </source>
</evidence>
<dbReference type="Proteomes" id="UP001157138">
    <property type="component" value="Unassembled WGS sequence"/>
</dbReference>
<evidence type="ECO:0000313" key="2">
    <source>
        <dbReference type="Proteomes" id="UP001157138"/>
    </source>
</evidence>
<reference evidence="2" key="1">
    <citation type="journal article" date="2019" name="Int. J. Syst. Evol. Microbiol.">
        <title>The Global Catalogue of Microorganisms (GCM) 10K type strain sequencing project: providing services to taxonomists for standard genome sequencing and annotation.</title>
        <authorList>
            <consortium name="The Broad Institute Genomics Platform"/>
            <consortium name="The Broad Institute Genome Sequencing Center for Infectious Disease"/>
            <person name="Wu L."/>
            <person name="Ma J."/>
        </authorList>
    </citation>
    <scope>NUCLEOTIDE SEQUENCE [LARGE SCALE GENOMIC DNA]</scope>
    <source>
        <strain evidence="2">NBRC 108723</strain>
    </source>
</reference>
<sequence length="59" mass="6677">MDTSKPQKFTSPIIAEAQSFTDFIGQPRHSTLIKQSGDTSHRFLRSKDFIPLDTGYTCE</sequence>
<comment type="caution">
    <text evidence="1">The sequence shown here is derived from an EMBL/GenBank/DDBJ whole genome shotgun (WGS) entry which is preliminary data.</text>
</comment>
<accession>A0ABQ6EWH7</accession>